<evidence type="ECO:0000256" key="1">
    <source>
        <dbReference type="SAM" id="MobiDB-lite"/>
    </source>
</evidence>
<accession>A0AAJ0E8X1</accession>
<dbReference type="EMBL" id="JAHMHQ010000039">
    <property type="protein sequence ID" value="KAK1622110.1"/>
    <property type="molecule type" value="Genomic_DNA"/>
</dbReference>
<dbReference type="GO" id="GO:0004601">
    <property type="term" value="F:peroxidase activity"/>
    <property type="evidence" value="ECO:0007669"/>
    <property type="project" value="InterPro"/>
</dbReference>
<name>A0AAJ0E8X1_9PEZI</name>
<protein>
    <submittedName>
        <fullName evidence="3">Uncharacterized protein</fullName>
    </submittedName>
</protein>
<dbReference type="InterPro" id="IPR036851">
    <property type="entry name" value="Chloroperoxidase-like_sf"/>
</dbReference>
<dbReference type="Proteomes" id="UP001243989">
    <property type="component" value="Unassembled WGS sequence"/>
</dbReference>
<feature type="signal peptide" evidence="2">
    <location>
        <begin position="1"/>
        <end position="20"/>
    </location>
</feature>
<dbReference type="RefSeq" id="XP_060438105.1">
    <property type="nucleotide sequence ID" value="XM_060594782.1"/>
</dbReference>
<feature type="region of interest" description="Disordered" evidence="1">
    <location>
        <begin position="24"/>
        <end position="80"/>
    </location>
</feature>
<gene>
    <name evidence="3" type="ORF">BDP81DRAFT_476628</name>
</gene>
<evidence type="ECO:0000256" key="2">
    <source>
        <dbReference type="SAM" id="SignalP"/>
    </source>
</evidence>
<reference evidence="3" key="1">
    <citation type="submission" date="2021-06" db="EMBL/GenBank/DDBJ databases">
        <title>Comparative genomics, transcriptomics and evolutionary studies reveal genomic signatures of adaptation to plant cell wall in hemibiotrophic fungi.</title>
        <authorList>
            <consortium name="DOE Joint Genome Institute"/>
            <person name="Baroncelli R."/>
            <person name="Diaz J.F."/>
            <person name="Benocci T."/>
            <person name="Peng M."/>
            <person name="Battaglia E."/>
            <person name="Haridas S."/>
            <person name="Andreopoulos W."/>
            <person name="Labutti K."/>
            <person name="Pangilinan J."/>
            <person name="Floch G.L."/>
            <person name="Makela M.R."/>
            <person name="Henrissat B."/>
            <person name="Grigoriev I.V."/>
            <person name="Crouch J.A."/>
            <person name="De Vries R.P."/>
            <person name="Sukno S.A."/>
            <person name="Thon M.R."/>
        </authorList>
    </citation>
    <scope>NUCLEOTIDE SEQUENCE</scope>
    <source>
        <strain evidence="3">CBS 102054</strain>
    </source>
</reference>
<comment type="caution">
    <text evidence="3">The sequence shown here is derived from an EMBL/GenBank/DDBJ whole genome shotgun (WGS) entry which is preliminary data.</text>
</comment>
<dbReference type="Gene3D" id="1.10.489.10">
    <property type="entry name" value="Chloroperoxidase-like"/>
    <property type="match status" value="1"/>
</dbReference>
<proteinExistence type="predicted"/>
<keyword evidence="4" id="KW-1185">Reference proteome</keyword>
<dbReference type="AlphaFoldDB" id="A0AAJ0E8X1"/>
<organism evidence="3 4">
    <name type="scientific">Colletotrichum phormii</name>
    <dbReference type="NCBI Taxonomy" id="359342"/>
    <lineage>
        <taxon>Eukaryota</taxon>
        <taxon>Fungi</taxon>
        <taxon>Dikarya</taxon>
        <taxon>Ascomycota</taxon>
        <taxon>Pezizomycotina</taxon>
        <taxon>Sordariomycetes</taxon>
        <taxon>Hypocreomycetidae</taxon>
        <taxon>Glomerellales</taxon>
        <taxon>Glomerellaceae</taxon>
        <taxon>Colletotrichum</taxon>
        <taxon>Colletotrichum acutatum species complex</taxon>
    </lineage>
</organism>
<evidence type="ECO:0000313" key="3">
    <source>
        <dbReference type="EMBL" id="KAK1622110.1"/>
    </source>
</evidence>
<feature type="compositionally biased region" description="Basic residues" evidence="1">
    <location>
        <begin position="49"/>
        <end position="67"/>
    </location>
</feature>
<keyword evidence="2" id="KW-0732">Signal</keyword>
<feature type="chain" id="PRO_5042535233" evidence="2">
    <location>
        <begin position="21"/>
        <end position="201"/>
    </location>
</feature>
<sequence length="201" mass="22113">MHSQIFSSVAFLLLAALANAQYEDPEHPYTPPPNLNRSPLAMPSAQHPRQPRLHQPRRRLHLKRKRHGSPDGSLQLLPRRVSGSCPRGAEVLHHRLPDELVTWKQAAEAGAARLEDARKETPEFVLDDSGVAATIEQMSGLLAALGGSVEDGKARRDWINASFVEERLPWALGWRTSETVLEGAAFGPMAKALREYAPGGV</sequence>
<evidence type="ECO:0000313" key="4">
    <source>
        <dbReference type="Proteomes" id="UP001243989"/>
    </source>
</evidence>
<dbReference type="GeneID" id="85479644"/>